<feature type="chain" id="PRO_5043019744" evidence="3">
    <location>
        <begin position="17"/>
        <end position="1041"/>
    </location>
</feature>
<dbReference type="EMBL" id="JAVRBK010000006">
    <property type="protein sequence ID" value="KAK5642173.1"/>
    <property type="molecule type" value="Genomic_DNA"/>
</dbReference>
<name>A0AAN7ZK46_9COLE</name>
<feature type="coiled-coil region" evidence="1">
    <location>
        <begin position="510"/>
        <end position="544"/>
    </location>
</feature>
<evidence type="ECO:0000256" key="2">
    <source>
        <dbReference type="SAM" id="MobiDB-lite"/>
    </source>
</evidence>
<keyword evidence="3" id="KW-0732">Signal</keyword>
<organism evidence="4 5">
    <name type="scientific">Pyrocoelia pectoralis</name>
    <dbReference type="NCBI Taxonomy" id="417401"/>
    <lineage>
        <taxon>Eukaryota</taxon>
        <taxon>Metazoa</taxon>
        <taxon>Ecdysozoa</taxon>
        <taxon>Arthropoda</taxon>
        <taxon>Hexapoda</taxon>
        <taxon>Insecta</taxon>
        <taxon>Pterygota</taxon>
        <taxon>Neoptera</taxon>
        <taxon>Endopterygota</taxon>
        <taxon>Coleoptera</taxon>
        <taxon>Polyphaga</taxon>
        <taxon>Elateriformia</taxon>
        <taxon>Elateroidea</taxon>
        <taxon>Lampyridae</taxon>
        <taxon>Lampyrinae</taxon>
        <taxon>Pyrocoelia</taxon>
    </lineage>
</organism>
<reference evidence="4 5" key="1">
    <citation type="journal article" date="2024" name="Insects">
        <title>An Improved Chromosome-Level Genome Assembly of the Firefly Pyrocoelia pectoralis.</title>
        <authorList>
            <person name="Fu X."/>
            <person name="Meyer-Rochow V.B."/>
            <person name="Ballantyne L."/>
            <person name="Zhu X."/>
        </authorList>
    </citation>
    <scope>NUCLEOTIDE SEQUENCE [LARGE SCALE GENOMIC DNA]</scope>
    <source>
        <tissue evidence="4">Whole body</tissue>
    </source>
</reference>
<evidence type="ECO:0000313" key="4">
    <source>
        <dbReference type="EMBL" id="KAK5642173.1"/>
    </source>
</evidence>
<keyword evidence="1" id="KW-0175">Coiled coil</keyword>
<evidence type="ECO:0000256" key="3">
    <source>
        <dbReference type="SAM" id="SignalP"/>
    </source>
</evidence>
<dbReference type="AlphaFoldDB" id="A0AAN7ZK46"/>
<feature type="signal peptide" evidence="3">
    <location>
        <begin position="1"/>
        <end position="16"/>
    </location>
</feature>
<protein>
    <submittedName>
        <fullName evidence="4">Uncharacterized protein</fullName>
    </submittedName>
</protein>
<accession>A0AAN7ZK46</accession>
<comment type="caution">
    <text evidence="4">The sequence shown here is derived from an EMBL/GenBank/DDBJ whole genome shotgun (WGS) entry which is preliminary data.</text>
</comment>
<evidence type="ECO:0000256" key="1">
    <source>
        <dbReference type="SAM" id="Coils"/>
    </source>
</evidence>
<gene>
    <name evidence="4" type="ORF">RI129_008340</name>
</gene>
<keyword evidence="5" id="KW-1185">Reference proteome</keyword>
<proteinExistence type="predicted"/>
<feature type="region of interest" description="Disordered" evidence="2">
    <location>
        <begin position="996"/>
        <end position="1029"/>
    </location>
</feature>
<dbReference type="Proteomes" id="UP001329430">
    <property type="component" value="Chromosome 6"/>
</dbReference>
<sequence length="1041" mass="116557">MKVVVIFATLAVAILGHSSDFSIKLKHDGPTVVGGKINFIARLFEKKEPATGYFKFDWEDNTYGHHTATHESDSPVDVWSVSYPQEDVPLPGKYVATVTIHKQYHGFYVTVARLQIKFEIKGAKSDKQPHPIVSQSWLDYKRDKILDSQARALNHIQDPRVKSIVSNRIDLINQRIPIMSTSYDIPKNEVKREDKSAYLNNIINYKRQRILDSQQRELDHIWNPQVKSLVSKRIDYINSHIPIMQDSFTIPLEKHNKKIDELKEAESTMIDSIQEPTVKEAVVGRIKEENKRVPYLSNADDVAVRFSDALGAIHERMKEIEESRKQVLSTIEDAVKREEALKKIDEENKWLESKGKELDAQLTEALNNIHQKMVELKEIEAETLGVVEDPVQKQKVRVKLDTQNEKVPTLLGDVPEEEYPVPLEEVGDKIRELETAEWEAIESVNDPIVREIILNKLNEHNQEIPTMLKSSDVETKSSKSVSEVHDQIKEDVEKANNVPVGDIKDPSVKAMVTERIVAESNKRLEKLKEQDANLTASLTEVRNKIAALKESGKKIVDGVSDSDKEDVVNLVEEHYQRIPSLLLPSVIETNFTKALDKLNDRMANMTKFMDVATANITNPFVLSMLQSKMALVNYKLVSKYNQIKDNFTALIDKMATETGDESTDAPLSDKNTEKVPKLMLGPGMGLPQLSDFIAQKIAMKSAPFGIFATNATDPLIQNAILDQIAAKNQIMQAKANLIGSNMATAMALIRAKIAALQGLEDSAVEGISDPAVREEVQSSIDEENRKVPILLLPYGIESNFTSALNDFQDRINTIKDSVNVITANITIPAIRSIITSKFDFVNQLLMNKYAQLDSNFTAIMSKIQERFANLTGKPSDESQPDDGPKKVPLLTKTAMGPAPTFDLTKISDLIKNKMAAKSTFATNAMAGIANPAIQALVTDKINERSKNMSVIADQLAANFTTIMNAINNKTDELQELESLTLDSIDDPKQQVEVLGQIEEEHKKIPSLSLSKRSSSGKKDATKPVPSKPSMFKLKYPLIVRF</sequence>
<evidence type="ECO:0000313" key="5">
    <source>
        <dbReference type="Proteomes" id="UP001329430"/>
    </source>
</evidence>